<feature type="region of interest" description="Disordered" evidence="1">
    <location>
        <begin position="136"/>
        <end position="193"/>
    </location>
</feature>
<accession>A0AAV1Y2X1</accession>
<name>A0AAV1Y2X1_LUPLU</name>
<comment type="caution">
    <text evidence="2">The sequence shown here is derived from an EMBL/GenBank/DDBJ whole genome shotgun (WGS) entry which is preliminary data.</text>
</comment>
<protein>
    <submittedName>
        <fullName evidence="2">Uncharacterized protein</fullName>
    </submittedName>
</protein>
<evidence type="ECO:0000313" key="3">
    <source>
        <dbReference type="Proteomes" id="UP001497480"/>
    </source>
</evidence>
<feature type="region of interest" description="Disordered" evidence="1">
    <location>
        <begin position="1"/>
        <end position="53"/>
    </location>
</feature>
<evidence type="ECO:0000256" key="1">
    <source>
        <dbReference type="SAM" id="MobiDB-lite"/>
    </source>
</evidence>
<feature type="compositionally biased region" description="Polar residues" evidence="1">
    <location>
        <begin position="141"/>
        <end position="151"/>
    </location>
</feature>
<proteinExistence type="predicted"/>
<dbReference type="PANTHER" id="PTHR36790:SF1">
    <property type="entry name" value="MYELIN TRANSCRIPTION FACTOR"/>
    <property type="match status" value="1"/>
</dbReference>
<feature type="compositionally biased region" description="Basic and acidic residues" evidence="1">
    <location>
        <begin position="183"/>
        <end position="193"/>
    </location>
</feature>
<feature type="compositionally biased region" description="Polar residues" evidence="1">
    <location>
        <begin position="17"/>
        <end position="42"/>
    </location>
</feature>
<dbReference type="Proteomes" id="UP001497480">
    <property type="component" value="Unassembled WGS sequence"/>
</dbReference>
<gene>
    <name evidence="2" type="ORF">LLUT_LOCUS29416</name>
</gene>
<dbReference type="PANTHER" id="PTHR36790">
    <property type="entry name" value="MYELIN TRANSCRIPTION FACTOR"/>
    <property type="match status" value="1"/>
</dbReference>
<sequence length="193" mass="22036">MQTPISNVAPKLRSRSGRTPLQPINSDNHHSSPLNHKLSISSHKNKPPIATTTLPDSTLAEELEAIKKRIERLRIDREKTEKILNGRELILNEKMSDLEQRGEIQKDMEIQVDRLFRLKELKFRCMRVSPMRTLREKEQQKIVNQSPSPSKVKSEETGVASESESECREECEIQSPGSACSKTDTHTNIDKIL</sequence>
<dbReference type="AlphaFoldDB" id="A0AAV1Y2X1"/>
<evidence type="ECO:0000313" key="2">
    <source>
        <dbReference type="EMBL" id="CAL0328356.1"/>
    </source>
</evidence>
<organism evidence="2 3">
    <name type="scientific">Lupinus luteus</name>
    <name type="common">European yellow lupine</name>
    <dbReference type="NCBI Taxonomy" id="3873"/>
    <lineage>
        <taxon>Eukaryota</taxon>
        <taxon>Viridiplantae</taxon>
        <taxon>Streptophyta</taxon>
        <taxon>Embryophyta</taxon>
        <taxon>Tracheophyta</taxon>
        <taxon>Spermatophyta</taxon>
        <taxon>Magnoliopsida</taxon>
        <taxon>eudicotyledons</taxon>
        <taxon>Gunneridae</taxon>
        <taxon>Pentapetalae</taxon>
        <taxon>rosids</taxon>
        <taxon>fabids</taxon>
        <taxon>Fabales</taxon>
        <taxon>Fabaceae</taxon>
        <taxon>Papilionoideae</taxon>
        <taxon>50 kb inversion clade</taxon>
        <taxon>genistoids sensu lato</taxon>
        <taxon>core genistoids</taxon>
        <taxon>Genisteae</taxon>
        <taxon>Lupinus</taxon>
    </lineage>
</organism>
<reference evidence="2 3" key="1">
    <citation type="submission" date="2024-03" db="EMBL/GenBank/DDBJ databases">
        <authorList>
            <person name="Martinez-Hernandez J."/>
        </authorList>
    </citation>
    <scope>NUCLEOTIDE SEQUENCE [LARGE SCALE GENOMIC DNA]</scope>
</reference>
<dbReference type="EMBL" id="CAXHTB010000021">
    <property type="protein sequence ID" value="CAL0328356.1"/>
    <property type="molecule type" value="Genomic_DNA"/>
</dbReference>
<keyword evidence="3" id="KW-1185">Reference proteome</keyword>